<dbReference type="SMART" id="SM00091">
    <property type="entry name" value="PAS"/>
    <property type="match status" value="2"/>
</dbReference>
<keyword evidence="2" id="KW-0472">Membrane</keyword>
<dbReference type="SMART" id="SM00267">
    <property type="entry name" value="GGDEF"/>
    <property type="match status" value="1"/>
</dbReference>
<dbReference type="NCBIfam" id="TIGR00254">
    <property type="entry name" value="GGDEF"/>
    <property type="match status" value="1"/>
</dbReference>
<dbReference type="InterPro" id="IPR035965">
    <property type="entry name" value="PAS-like_dom_sf"/>
</dbReference>
<keyword evidence="2" id="KW-0812">Transmembrane</keyword>
<keyword evidence="1" id="KW-0175">Coiled coil</keyword>
<dbReference type="SMART" id="SM00062">
    <property type="entry name" value="PBPb"/>
    <property type="match status" value="2"/>
</dbReference>
<dbReference type="EMBL" id="JACHGO010000006">
    <property type="protein sequence ID" value="MBB5144156.1"/>
    <property type="molecule type" value="Genomic_DNA"/>
</dbReference>
<dbReference type="InterPro" id="IPR043128">
    <property type="entry name" value="Rev_trsase/Diguanyl_cyclase"/>
</dbReference>
<dbReference type="Pfam" id="PF00497">
    <property type="entry name" value="SBP_bac_3"/>
    <property type="match status" value="1"/>
</dbReference>
<keyword evidence="5" id="KW-1185">Reference proteome</keyword>
<dbReference type="Gene3D" id="3.30.70.270">
    <property type="match status" value="1"/>
</dbReference>
<evidence type="ECO:0000313" key="4">
    <source>
        <dbReference type="EMBL" id="MBB5144156.1"/>
    </source>
</evidence>
<sequence>MPDPTTGAGFNGGQGHMHRNIRVLALLAWAVLCLVQAVSPLLSYAASRTVWVGVYPLAGFHRMENGQAVGYSVDYLEHISRYAGWRVEYVHFDNWHTALEALNKEHIDLLGGALFTPERAKRFLYSPYAYGTTYTALIAPKGTPFIYEDFKSFEKLRIGRTAESPWQKGFANYARHSGFTPPPVLPFSDLTALRQAMTEGKLDAILTTVTALKDDETILAKYDPLPFFFITTNTNPALMEELEQAMAQLKLEQPDLENRLARAHMWRSYQTPLTKAERDFVTESPALRVGYIPDRKPMSWFEPETGEARGILPDLLRLMGRTSGLRFTFVPMNEQDTNLDEYFVRDKIDLCAGVMFTPGNKTSPVYRLSSPLLRSGLSLYGKNFFEITPKASLSVAMPANWYDGRNYLEMYYPDMRLCFFNNTEECLKAVAEDQADLLLQNTLEVDYLLAKPRFREVLPLQGYNGFEDTRLAVNATMPPILLTLLNKQLMDVDEKSKSQIISENISAVATPLSLKDMVYEYRTLLLIVGELLLFALALLGYILFLRGKNKKSASKSERRLTNMANNINGGVISLTPNVRLDIRNANSGFWHLLDYGDNPPEMPSLADFLRPAEAEQLYRRLESQQQEGSAINMELSLRRKNGLWIPALLRCTWSSDEHEISQPCLDCVVVDITDQKQMQEELEQEKERYRIILEQSQDIIFDVDTEKGQYTCSPNFYTKFGREGTPLFAPDGRPRNDQIVHPDDIPALAEMRRRVRAGERTVFGVMRVPTAMGRYIWCRVQTTRISKKDAPLRIVGKIVDIDEEVRRRAELERLSQRDSLTDLYNKVAFRERVVQNLPCKPQGNNTHALLFLDLDNFKALNDSLGHIVGDAALAETADALKRIFRNADAVGRFGGDEFCVFAMGITRNAMSARAESVLSSLSMHFEREGKAVDITASIGIYMFDGGETSYEEALQKADNAQYRAKQLGKNRYVFHDDALTDEELAEQQENDAQNDAAD</sequence>
<dbReference type="Pfam" id="PF00990">
    <property type="entry name" value="GGDEF"/>
    <property type="match status" value="1"/>
</dbReference>
<reference evidence="4 5" key="1">
    <citation type="submission" date="2020-08" db="EMBL/GenBank/DDBJ databases">
        <title>Genomic Encyclopedia of Type Strains, Phase IV (KMG-IV): sequencing the most valuable type-strain genomes for metagenomic binning, comparative biology and taxonomic classification.</title>
        <authorList>
            <person name="Goeker M."/>
        </authorList>
    </citation>
    <scope>NUCLEOTIDE SEQUENCE [LARGE SCALE GENOMIC DNA]</scope>
    <source>
        <strain evidence="4 5">DSM 11275</strain>
    </source>
</reference>
<dbReference type="InterPro" id="IPR000160">
    <property type="entry name" value="GGDEF_dom"/>
</dbReference>
<evidence type="ECO:0000259" key="3">
    <source>
        <dbReference type="PROSITE" id="PS50887"/>
    </source>
</evidence>
<comment type="caution">
    <text evidence="4">The sequence shown here is derived from an EMBL/GenBank/DDBJ whole genome shotgun (WGS) entry which is preliminary data.</text>
</comment>
<dbReference type="CDD" id="cd01949">
    <property type="entry name" value="GGDEF"/>
    <property type="match status" value="1"/>
</dbReference>
<dbReference type="PROSITE" id="PS50887">
    <property type="entry name" value="GGDEF"/>
    <property type="match status" value="1"/>
</dbReference>
<dbReference type="SUPFAM" id="SSF55785">
    <property type="entry name" value="PYP-like sensor domain (PAS domain)"/>
    <property type="match status" value="2"/>
</dbReference>
<organism evidence="4 5">
    <name type="scientific">Desulfovibrio intestinalis</name>
    <dbReference type="NCBI Taxonomy" id="58621"/>
    <lineage>
        <taxon>Bacteria</taxon>
        <taxon>Pseudomonadati</taxon>
        <taxon>Thermodesulfobacteriota</taxon>
        <taxon>Desulfovibrionia</taxon>
        <taxon>Desulfovibrionales</taxon>
        <taxon>Desulfovibrionaceae</taxon>
        <taxon>Desulfovibrio</taxon>
    </lineage>
</organism>
<name>A0A7W8FGP9_9BACT</name>
<dbReference type="AlphaFoldDB" id="A0A7W8FGP9"/>
<dbReference type="InterPro" id="IPR001638">
    <property type="entry name" value="Solute-binding_3/MltF_N"/>
</dbReference>
<dbReference type="PANTHER" id="PTHR44757:SF2">
    <property type="entry name" value="BIOFILM ARCHITECTURE MAINTENANCE PROTEIN MBAA"/>
    <property type="match status" value="1"/>
</dbReference>
<dbReference type="SUPFAM" id="SSF55073">
    <property type="entry name" value="Nucleotide cyclase"/>
    <property type="match status" value="1"/>
</dbReference>
<dbReference type="Gene3D" id="3.40.190.10">
    <property type="entry name" value="Periplasmic binding protein-like II"/>
    <property type="match status" value="4"/>
</dbReference>
<evidence type="ECO:0000256" key="2">
    <source>
        <dbReference type="SAM" id="Phobius"/>
    </source>
</evidence>
<dbReference type="InterPro" id="IPR029787">
    <property type="entry name" value="Nucleotide_cyclase"/>
</dbReference>
<proteinExistence type="predicted"/>
<evidence type="ECO:0000313" key="5">
    <source>
        <dbReference type="Proteomes" id="UP000539075"/>
    </source>
</evidence>
<accession>A0A7W8FGP9</accession>
<gene>
    <name evidence="4" type="ORF">HNQ38_002264</name>
</gene>
<keyword evidence="2" id="KW-1133">Transmembrane helix</keyword>
<evidence type="ECO:0000256" key="1">
    <source>
        <dbReference type="SAM" id="Coils"/>
    </source>
</evidence>
<dbReference type="InterPro" id="IPR000014">
    <property type="entry name" value="PAS"/>
</dbReference>
<feature type="coiled-coil region" evidence="1">
    <location>
        <begin position="672"/>
        <end position="699"/>
    </location>
</feature>
<dbReference type="SUPFAM" id="SSF53850">
    <property type="entry name" value="Periplasmic binding protein-like II"/>
    <property type="match status" value="2"/>
</dbReference>
<protein>
    <submittedName>
        <fullName evidence="4">Diguanylate cyclase (GGDEF)-like protein/PAS domain S-box-containing protein</fullName>
    </submittedName>
</protein>
<dbReference type="InterPro" id="IPR052155">
    <property type="entry name" value="Biofilm_reg_signaling"/>
</dbReference>
<feature type="domain" description="GGDEF" evidence="3">
    <location>
        <begin position="845"/>
        <end position="977"/>
    </location>
</feature>
<dbReference type="RefSeq" id="WP_183720550.1">
    <property type="nucleotide sequence ID" value="NZ_JACHGO010000006.1"/>
</dbReference>
<dbReference type="Proteomes" id="UP000539075">
    <property type="component" value="Unassembled WGS sequence"/>
</dbReference>
<dbReference type="CDD" id="cd00130">
    <property type="entry name" value="PAS"/>
    <property type="match status" value="2"/>
</dbReference>
<feature type="transmembrane region" description="Helical" evidence="2">
    <location>
        <begin position="524"/>
        <end position="545"/>
    </location>
</feature>
<dbReference type="PANTHER" id="PTHR44757">
    <property type="entry name" value="DIGUANYLATE CYCLASE DGCP"/>
    <property type="match status" value="1"/>
</dbReference>
<dbReference type="NCBIfam" id="TIGR00229">
    <property type="entry name" value="sensory_box"/>
    <property type="match status" value="1"/>
</dbReference>
<dbReference type="Gene3D" id="3.30.450.20">
    <property type="entry name" value="PAS domain"/>
    <property type="match status" value="2"/>
</dbReference>